<dbReference type="InParanoid" id="A0A1D3D4X0"/>
<evidence type="ECO:0000313" key="1">
    <source>
        <dbReference type="EMBL" id="OEH78496.1"/>
    </source>
</evidence>
<reference evidence="1 2" key="1">
    <citation type="journal article" date="2016" name="BMC Genomics">
        <title>Comparative genomics reveals Cyclospora cayetanensis possesses coccidia-like metabolism and invasion components but unique surface antigens.</title>
        <authorList>
            <person name="Liu S."/>
            <person name="Wang L."/>
            <person name="Zheng H."/>
            <person name="Xu Z."/>
            <person name="Roellig D.M."/>
            <person name="Li N."/>
            <person name="Frace M.A."/>
            <person name="Tang K."/>
            <person name="Arrowood M.J."/>
            <person name="Moss D.M."/>
            <person name="Zhang L."/>
            <person name="Feng Y."/>
            <person name="Xiao L."/>
        </authorList>
    </citation>
    <scope>NUCLEOTIDE SEQUENCE [LARGE SCALE GENOMIC DNA]</scope>
    <source>
        <strain evidence="1 2">CHN_HEN01</strain>
    </source>
</reference>
<dbReference type="VEuPathDB" id="ToxoDB:cyc_05657"/>
<organism evidence="1 2">
    <name type="scientific">Cyclospora cayetanensis</name>
    <dbReference type="NCBI Taxonomy" id="88456"/>
    <lineage>
        <taxon>Eukaryota</taxon>
        <taxon>Sar</taxon>
        <taxon>Alveolata</taxon>
        <taxon>Apicomplexa</taxon>
        <taxon>Conoidasida</taxon>
        <taxon>Coccidia</taxon>
        <taxon>Eucoccidiorida</taxon>
        <taxon>Eimeriorina</taxon>
        <taxon>Eimeriidae</taxon>
        <taxon>Cyclospora</taxon>
    </lineage>
</organism>
<comment type="caution">
    <text evidence="1">The sequence shown here is derived from an EMBL/GenBank/DDBJ whole genome shotgun (WGS) entry which is preliminary data.</text>
</comment>
<proteinExistence type="predicted"/>
<accession>A0A1D3D4X0</accession>
<dbReference type="AlphaFoldDB" id="A0A1D3D4X0"/>
<dbReference type="Proteomes" id="UP000095192">
    <property type="component" value="Unassembled WGS sequence"/>
</dbReference>
<gene>
    <name evidence="1" type="ORF">cyc_05657</name>
</gene>
<evidence type="ECO:0000313" key="2">
    <source>
        <dbReference type="Proteomes" id="UP000095192"/>
    </source>
</evidence>
<protein>
    <submittedName>
        <fullName evidence="1">Uncharacterized protein</fullName>
    </submittedName>
</protein>
<name>A0A1D3D4X0_9EIME</name>
<sequence length="129" mass="14594">MQRLVPPLMPLLSQPLMKEITRPPRSGRMESVVKRRGVSNVNMLRRLRRLSLLSLQQQCAQERFAATARSVQSCKQQQKASLARRLFARTECLRVDEQTAVGCWCRGTTAASAANRRDVLNVAVPLYSK</sequence>
<keyword evidence="2" id="KW-1185">Reference proteome</keyword>
<dbReference type="EMBL" id="JROU02000708">
    <property type="protein sequence ID" value="OEH78496.1"/>
    <property type="molecule type" value="Genomic_DNA"/>
</dbReference>